<evidence type="ECO:0000313" key="3">
    <source>
        <dbReference type="Proteomes" id="UP001416393"/>
    </source>
</evidence>
<dbReference type="InterPro" id="IPR038740">
    <property type="entry name" value="BioF2-like_GNAT_dom"/>
</dbReference>
<dbReference type="RefSeq" id="WP_346241935.1">
    <property type="nucleotide sequence ID" value="NZ_JAZHYP010000004.1"/>
</dbReference>
<dbReference type="SUPFAM" id="SSF55729">
    <property type="entry name" value="Acyl-CoA N-acyltransferases (Nat)"/>
    <property type="match status" value="1"/>
</dbReference>
<evidence type="ECO:0000259" key="1">
    <source>
        <dbReference type="Pfam" id="PF13480"/>
    </source>
</evidence>
<gene>
    <name evidence="2" type="ORF">VP395_10345</name>
</gene>
<feature type="domain" description="BioF2-like acetyltransferase" evidence="1">
    <location>
        <begin position="128"/>
        <end position="277"/>
    </location>
</feature>
<keyword evidence="2" id="KW-0012">Acyltransferase</keyword>
<protein>
    <submittedName>
        <fullName evidence="2">GNAT family N-acetyltransferase</fullName>
        <ecNumber evidence="2">2.3.1.-</ecNumber>
    </submittedName>
</protein>
<keyword evidence="3" id="KW-1185">Reference proteome</keyword>
<evidence type="ECO:0000313" key="2">
    <source>
        <dbReference type="EMBL" id="MEN3324129.1"/>
    </source>
</evidence>
<dbReference type="Gene3D" id="3.40.630.30">
    <property type="match status" value="1"/>
</dbReference>
<reference evidence="2 3" key="1">
    <citation type="submission" date="2024-01" db="EMBL/GenBank/DDBJ databases">
        <title>Mariniflexile litorale sp. nov., isolated from the shallow sediments of the Sea of Japan.</title>
        <authorList>
            <person name="Romanenko L."/>
            <person name="Bystritskaya E."/>
            <person name="Isaeva M."/>
        </authorList>
    </citation>
    <scope>NUCLEOTIDE SEQUENCE [LARGE SCALE GENOMIC DNA]</scope>
    <source>
        <strain evidence="2 3">KCTC 32427</strain>
    </source>
</reference>
<organism evidence="2 3">
    <name type="scientific">Mariniflexile soesokkakense</name>
    <dbReference type="NCBI Taxonomy" id="1343160"/>
    <lineage>
        <taxon>Bacteria</taxon>
        <taxon>Pseudomonadati</taxon>
        <taxon>Bacteroidota</taxon>
        <taxon>Flavobacteriia</taxon>
        <taxon>Flavobacteriales</taxon>
        <taxon>Flavobacteriaceae</taxon>
        <taxon>Mariniflexile</taxon>
    </lineage>
</organism>
<dbReference type="EC" id="2.3.1.-" evidence="2"/>
<dbReference type="InterPro" id="IPR016181">
    <property type="entry name" value="Acyl_CoA_acyltransferase"/>
</dbReference>
<dbReference type="EMBL" id="JAZHYP010000004">
    <property type="protein sequence ID" value="MEN3324129.1"/>
    <property type="molecule type" value="Genomic_DNA"/>
</dbReference>
<sequence length="416" mass="49678">MKNNPFTSKKFVSIWAKHYNNGKSLINFNFIKNVSFTKSKNFPLYTNAAKNLTHGINYKISECKEDDDYKNKVCFVFDVPSYFNVNTNVSLHHHSLKLKKIKQYNGYLANLKEYTTFDAYLTDRFSSRSRRVFRKYINRLETSFNIKYTIYYGMNITKLEYETLFSQFYMLLKKQSLKKGVINEALSNNKWVHLKELVYPLILEKKASLFVIYQEEHPISICLNYLSENIVFGSLSAFDSDFSKFNIGCIDNLKQLEWCFDNDFLMYDFSKGDFDYKTRWCNEIYNFEYHIFYDSESVISKLFAFSLGNYYTIIQYFRNLKINVLFNKIKFFFKNKKNTTKEKKIAKIIPLNNLNEVGDLELININNKKYLFLKKYVYAFLYMHSESLNETEIYFIKSSINDFIIKGKTKIEKLIF</sequence>
<name>A0ABV0AAJ9_9FLAO</name>
<proteinExistence type="predicted"/>
<comment type="caution">
    <text evidence="2">The sequence shown here is derived from an EMBL/GenBank/DDBJ whole genome shotgun (WGS) entry which is preliminary data.</text>
</comment>
<dbReference type="Pfam" id="PF13480">
    <property type="entry name" value="Acetyltransf_6"/>
    <property type="match status" value="1"/>
</dbReference>
<dbReference type="GO" id="GO:0016746">
    <property type="term" value="F:acyltransferase activity"/>
    <property type="evidence" value="ECO:0007669"/>
    <property type="project" value="UniProtKB-KW"/>
</dbReference>
<keyword evidence="2" id="KW-0808">Transferase</keyword>
<dbReference type="Proteomes" id="UP001416393">
    <property type="component" value="Unassembled WGS sequence"/>
</dbReference>
<accession>A0ABV0AAJ9</accession>